<evidence type="ECO:0008006" key="3">
    <source>
        <dbReference type="Google" id="ProtNLM"/>
    </source>
</evidence>
<sequence length="179" mass="19533">MTTTLSIENHQTTRYGLVFAANLVSQQSKDLTDAAFRLWIILHTYAPSNPGDGWTVGAERLADDAGFSRSTFFRALAQLKAQNLVMVHNKRASGRANRYVLVNAEGVKTLLGGHERGVNSDSPEFESSHSCDTREGHPGETHTGVLTGATNSNYPPTPQRGQNDLTSFLGKLLKDLYGK</sequence>
<feature type="region of interest" description="Disordered" evidence="1">
    <location>
        <begin position="113"/>
        <end position="164"/>
    </location>
</feature>
<feature type="compositionally biased region" description="Polar residues" evidence="1">
    <location>
        <begin position="148"/>
        <end position="164"/>
    </location>
</feature>
<reference evidence="2" key="1">
    <citation type="journal article" date="2014" name="Front. Microbiol.">
        <title>High frequency of phylogenetically diverse reductive dehalogenase-homologous genes in deep subseafloor sedimentary metagenomes.</title>
        <authorList>
            <person name="Kawai M."/>
            <person name="Futagami T."/>
            <person name="Toyoda A."/>
            <person name="Takaki Y."/>
            <person name="Nishi S."/>
            <person name="Hori S."/>
            <person name="Arai W."/>
            <person name="Tsubouchi T."/>
            <person name="Morono Y."/>
            <person name="Uchiyama I."/>
            <person name="Ito T."/>
            <person name="Fujiyama A."/>
            <person name="Inagaki F."/>
            <person name="Takami H."/>
        </authorList>
    </citation>
    <scope>NUCLEOTIDE SEQUENCE</scope>
    <source>
        <strain evidence="2">Expedition CK06-06</strain>
    </source>
</reference>
<protein>
    <recommendedName>
        <fullName evidence="3">Helix-turn-helix domain-containing protein</fullName>
    </recommendedName>
</protein>
<accession>X1UBQ4</accession>
<evidence type="ECO:0000256" key="1">
    <source>
        <dbReference type="SAM" id="MobiDB-lite"/>
    </source>
</evidence>
<feature type="non-terminal residue" evidence="2">
    <location>
        <position position="179"/>
    </location>
</feature>
<name>X1UBQ4_9ZZZZ</name>
<dbReference type="InterPro" id="IPR036390">
    <property type="entry name" value="WH_DNA-bd_sf"/>
</dbReference>
<dbReference type="AlphaFoldDB" id="X1UBQ4"/>
<evidence type="ECO:0000313" key="2">
    <source>
        <dbReference type="EMBL" id="GAI89784.1"/>
    </source>
</evidence>
<gene>
    <name evidence="2" type="ORF">S12H4_40006</name>
</gene>
<organism evidence="2">
    <name type="scientific">marine sediment metagenome</name>
    <dbReference type="NCBI Taxonomy" id="412755"/>
    <lineage>
        <taxon>unclassified sequences</taxon>
        <taxon>metagenomes</taxon>
        <taxon>ecological metagenomes</taxon>
    </lineage>
</organism>
<proteinExistence type="predicted"/>
<dbReference type="EMBL" id="BARW01024242">
    <property type="protein sequence ID" value="GAI89784.1"/>
    <property type="molecule type" value="Genomic_DNA"/>
</dbReference>
<comment type="caution">
    <text evidence="2">The sequence shown here is derived from an EMBL/GenBank/DDBJ whole genome shotgun (WGS) entry which is preliminary data.</text>
</comment>
<feature type="compositionally biased region" description="Basic and acidic residues" evidence="1">
    <location>
        <begin position="126"/>
        <end position="140"/>
    </location>
</feature>
<dbReference type="SUPFAM" id="SSF46785">
    <property type="entry name" value="Winged helix' DNA-binding domain"/>
    <property type="match status" value="1"/>
</dbReference>